<name>A0A402DTA1_9CELL</name>
<dbReference type="Pfam" id="PF10825">
    <property type="entry name" value="DUF2752"/>
    <property type="match status" value="1"/>
</dbReference>
<accession>A0A402DTA1</accession>
<feature type="compositionally biased region" description="Low complexity" evidence="1">
    <location>
        <begin position="7"/>
        <end position="17"/>
    </location>
</feature>
<feature type="region of interest" description="Disordered" evidence="1">
    <location>
        <begin position="1"/>
        <end position="25"/>
    </location>
</feature>
<protein>
    <submittedName>
        <fullName evidence="3">Membrane protein</fullName>
    </submittedName>
</protein>
<dbReference type="AlphaFoldDB" id="A0A402DTA1"/>
<feature type="transmembrane region" description="Helical" evidence="2">
    <location>
        <begin position="100"/>
        <end position="121"/>
    </location>
</feature>
<feature type="transmembrane region" description="Helical" evidence="2">
    <location>
        <begin position="38"/>
        <end position="58"/>
    </location>
</feature>
<keyword evidence="2" id="KW-0472">Membrane</keyword>
<keyword evidence="4" id="KW-1185">Reference proteome</keyword>
<dbReference type="RefSeq" id="WP_246013355.1">
    <property type="nucleotide sequence ID" value="NZ_BIMR01000203.1"/>
</dbReference>
<proteinExistence type="predicted"/>
<dbReference type="InterPro" id="IPR021215">
    <property type="entry name" value="DUF2752"/>
</dbReference>
<evidence type="ECO:0000313" key="4">
    <source>
        <dbReference type="Proteomes" id="UP000289954"/>
    </source>
</evidence>
<dbReference type="Proteomes" id="UP000289954">
    <property type="component" value="Unassembled WGS sequence"/>
</dbReference>
<comment type="caution">
    <text evidence="3">The sequence shown here is derived from an EMBL/GenBank/DDBJ whole genome shotgun (WGS) entry which is preliminary data.</text>
</comment>
<dbReference type="EMBL" id="BIMR01000203">
    <property type="protein sequence ID" value="GCE77379.1"/>
    <property type="molecule type" value="Genomic_DNA"/>
</dbReference>
<reference evidence="3 4" key="1">
    <citation type="submission" date="2019-01" db="EMBL/GenBank/DDBJ databases">
        <title>Draft genome sequence of Cellulomonas takizawaensis strain TKZ-21.</title>
        <authorList>
            <person name="Yamamura H."/>
            <person name="Hayashi T."/>
            <person name="Hamada M."/>
            <person name="Serisawa Y."/>
            <person name="Matsuyama K."/>
            <person name="Nakagawa Y."/>
            <person name="Otoguro M."/>
            <person name="Yanagida F."/>
            <person name="Hayakawa M."/>
        </authorList>
    </citation>
    <scope>NUCLEOTIDE SEQUENCE [LARGE SCALE GENOMIC DNA]</scope>
    <source>
        <strain evidence="3 4">NBRC12680</strain>
    </source>
</reference>
<evidence type="ECO:0000313" key="3">
    <source>
        <dbReference type="EMBL" id="GCE77379.1"/>
    </source>
</evidence>
<gene>
    <name evidence="3" type="ORF">CBZ_24350</name>
</gene>
<evidence type="ECO:0000256" key="1">
    <source>
        <dbReference type="SAM" id="MobiDB-lite"/>
    </source>
</evidence>
<sequence>MSEHHAPAAAAHPGHPALPVPSGRPSLGSARSLHWRAAASPLAVAAVSVAGLALVATVDPHTPGRYPTCPLLWLTGLYCPGCGSLRAMHDLAHLDVAAAWGMNPLLLVVLPFLVLAWFAWTRRALLDVPRRRLAHPAWIWAVLAVVLGYAVLRNVPALAPWLAP</sequence>
<keyword evidence="2" id="KW-0812">Transmembrane</keyword>
<organism evidence="3 4">
    <name type="scientific">Cellulomonas biazotea</name>
    <dbReference type="NCBI Taxonomy" id="1709"/>
    <lineage>
        <taxon>Bacteria</taxon>
        <taxon>Bacillati</taxon>
        <taxon>Actinomycetota</taxon>
        <taxon>Actinomycetes</taxon>
        <taxon>Micrococcales</taxon>
        <taxon>Cellulomonadaceae</taxon>
        <taxon>Cellulomonas</taxon>
    </lineage>
</organism>
<feature type="transmembrane region" description="Helical" evidence="2">
    <location>
        <begin position="133"/>
        <end position="152"/>
    </location>
</feature>
<feature type="transmembrane region" description="Helical" evidence="2">
    <location>
        <begin position="70"/>
        <end position="88"/>
    </location>
</feature>
<evidence type="ECO:0000256" key="2">
    <source>
        <dbReference type="SAM" id="Phobius"/>
    </source>
</evidence>
<keyword evidence="2" id="KW-1133">Transmembrane helix</keyword>